<dbReference type="RefSeq" id="WP_142118679.1">
    <property type="nucleotide sequence ID" value="NZ_BAAASV010000003.1"/>
</dbReference>
<feature type="region of interest" description="Disordered" evidence="1">
    <location>
        <begin position="1"/>
        <end position="23"/>
    </location>
</feature>
<dbReference type="EMBL" id="VFOS01000001">
    <property type="protein sequence ID" value="TQL64039.1"/>
    <property type="molecule type" value="Genomic_DNA"/>
</dbReference>
<accession>A0A542ZUR7</accession>
<sequence>MTPDTGLFHSSDGDSERGKSHVSAAVEPVTAPIPWASWHPGQRVMVRVVIDDPRHKYTDVLGHIESLTESELVIRRRDESLATIPVTAILTGKPVPPAPPRRRPKAE</sequence>
<evidence type="ECO:0000256" key="1">
    <source>
        <dbReference type="SAM" id="MobiDB-lite"/>
    </source>
</evidence>
<evidence type="ECO:0000313" key="2">
    <source>
        <dbReference type="EMBL" id="TQL64039.1"/>
    </source>
</evidence>
<organism evidence="2 3">
    <name type="scientific">Rarobacter faecitabidus</name>
    <dbReference type="NCBI Taxonomy" id="13243"/>
    <lineage>
        <taxon>Bacteria</taxon>
        <taxon>Bacillati</taxon>
        <taxon>Actinomycetota</taxon>
        <taxon>Actinomycetes</taxon>
        <taxon>Micrococcales</taxon>
        <taxon>Rarobacteraceae</taxon>
        <taxon>Rarobacter</taxon>
    </lineage>
</organism>
<proteinExistence type="predicted"/>
<dbReference type="Proteomes" id="UP000315389">
    <property type="component" value="Unassembled WGS sequence"/>
</dbReference>
<dbReference type="AlphaFoldDB" id="A0A542ZUR7"/>
<comment type="caution">
    <text evidence="2">The sequence shown here is derived from an EMBL/GenBank/DDBJ whole genome shotgun (WGS) entry which is preliminary data.</text>
</comment>
<dbReference type="OrthoDB" id="3631934at2"/>
<name>A0A542ZUR7_RARFA</name>
<protein>
    <submittedName>
        <fullName evidence="2">Uncharacterized protein</fullName>
    </submittedName>
</protein>
<keyword evidence="3" id="KW-1185">Reference proteome</keyword>
<reference evidence="2 3" key="1">
    <citation type="submission" date="2019-06" db="EMBL/GenBank/DDBJ databases">
        <title>Sequencing the genomes of 1000 actinobacteria strains.</title>
        <authorList>
            <person name="Klenk H.-P."/>
        </authorList>
    </citation>
    <scope>NUCLEOTIDE SEQUENCE [LARGE SCALE GENOMIC DNA]</scope>
    <source>
        <strain evidence="2 3">DSM 4813</strain>
    </source>
</reference>
<gene>
    <name evidence="2" type="ORF">FB461_0524</name>
</gene>
<evidence type="ECO:0000313" key="3">
    <source>
        <dbReference type="Proteomes" id="UP000315389"/>
    </source>
</evidence>